<dbReference type="PANTHER" id="PTHR33823">
    <property type="entry name" value="RNA POLYMERASE-BINDING TRANSCRIPTION FACTOR DKSA-RELATED"/>
    <property type="match status" value="1"/>
</dbReference>
<evidence type="ECO:0000313" key="7">
    <source>
        <dbReference type="Proteomes" id="UP000192468"/>
    </source>
</evidence>
<evidence type="ECO:0000259" key="5">
    <source>
        <dbReference type="Pfam" id="PF01258"/>
    </source>
</evidence>
<proteinExistence type="predicted"/>
<dbReference type="PROSITE" id="PS51128">
    <property type="entry name" value="ZF_DKSA_2"/>
    <property type="match status" value="1"/>
</dbReference>
<sequence length="201" mass="23720">MEKERLQFFREKLIKEKERVNSLLALMIKNETIKSKNEVSSELSFYDNHPADMATELSDIERGMAFKENEKSILKKIDNALNDIDNGTYGVCKSCKREINEQRLEFMPYAECCTECQNKQNSLKQREIYDRPVEEEVLGYPFGKGYSSHKYDTEFDAEDSYRAVGDYNKLHNIEEYYEPDLDYVEPIEKISNEQYKNQLPD</sequence>
<dbReference type="InterPro" id="IPR000962">
    <property type="entry name" value="Znf_DskA_TraR"/>
</dbReference>
<dbReference type="NCBIfam" id="TIGR02890">
    <property type="entry name" value="bacill_yteA"/>
    <property type="match status" value="1"/>
</dbReference>
<feature type="zinc finger region" description="dksA C4-type" evidence="4">
    <location>
        <begin position="92"/>
        <end position="116"/>
    </location>
</feature>
<dbReference type="InterPro" id="IPR037187">
    <property type="entry name" value="DnaK_N"/>
</dbReference>
<dbReference type="GO" id="GO:0008270">
    <property type="term" value="F:zinc ion binding"/>
    <property type="evidence" value="ECO:0007669"/>
    <property type="project" value="UniProtKB-KW"/>
</dbReference>
<keyword evidence="1" id="KW-0479">Metal-binding</keyword>
<name>A0A1W1X184_9CLOT</name>
<evidence type="ECO:0000256" key="2">
    <source>
        <dbReference type="ARBA" id="ARBA00022771"/>
    </source>
</evidence>
<dbReference type="InterPro" id="IPR014240">
    <property type="entry name" value="YteA"/>
</dbReference>
<dbReference type="RefSeq" id="WP_084113588.1">
    <property type="nucleotide sequence ID" value="NZ_FWXH01000002.1"/>
</dbReference>
<reference evidence="6 7" key="1">
    <citation type="submission" date="2017-04" db="EMBL/GenBank/DDBJ databases">
        <authorList>
            <person name="Afonso C.L."/>
            <person name="Miller P.J."/>
            <person name="Scott M.A."/>
            <person name="Spackman E."/>
            <person name="Goraichik I."/>
            <person name="Dimitrov K.M."/>
            <person name="Suarez D.L."/>
            <person name="Swayne D.E."/>
        </authorList>
    </citation>
    <scope>NUCLEOTIDE SEQUENCE [LARGE SCALE GENOMIC DNA]</scope>
    <source>
        <strain evidence="6 7">DSM 12555</strain>
    </source>
</reference>
<dbReference type="OrthoDB" id="9811543at2"/>
<feature type="domain" description="Zinc finger DksA/TraR C4-type" evidence="5">
    <location>
        <begin position="87"/>
        <end position="120"/>
    </location>
</feature>
<evidence type="ECO:0000313" key="6">
    <source>
        <dbReference type="EMBL" id="SMC17664.1"/>
    </source>
</evidence>
<keyword evidence="7" id="KW-1185">Reference proteome</keyword>
<dbReference type="SUPFAM" id="SSF109635">
    <property type="entry name" value="DnaK suppressor protein DksA, alpha-hairpin domain"/>
    <property type="match status" value="1"/>
</dbReference>
<keyword evidence="2" id="KW-0863">Zinc-finger</keyword>
<protein>
    <submittedName>
        <fullName evidence="6">Transcriptional regulator, TraR/DksA family</fullName>
    </submittedName>
</protein>
<evidence type="ECO:0000256" key="3">
    <source>
        <dbReference type="ARBA" id="ARBA00022833"/>
    </source>
</evidence>
<dbReference type="PANTHER" id="PTHR33823:SF4">
    <property type="entry name" value="GENERAL STRESS PROTEIN 16O"/>
    <property type="match status" value="1"/>
</dbReference>
<organism evidence="6 7">
    <name type="scientific">Clostridium acidisoli DSM 12555</name>
    <dbReference type="NCBI Taxonomy" id="1121291"/>
    <lineage>
        <taxon>Bacteria</taxon>
        <taxon>Bacillati</taxon>
        <taxon>Bacillota</taxon>
        <taxon>Clostridia</taxon>
        <taxon>Eubacteriales</taxon>
        <taxon>Clostridiaceae</taxon>
        <taxon>Clostridium</taxon>
    </lineage>
</organism>
<evidence type="ECO:0000256" key="1">
    <source>
        <dbReference type="ARBA" id="ARBA00022723"/>
    </source>
</evidence>
<dbReference type="AlphaFoldDB" id="A0A1W1X184"/>
<dbReference type="Gene3D" id="1.20.120.910">
    <property type="entry name" value="DksA, coiled-coil domain"/>
    <property type="match status" value="1"/>
</dbReference>
<evidence type="ECO:0000256" key="4">
    <source>
        <dbReference type="PROSITE-ProRule" id="PRU00510"/>
    </source>
</evidence>
<dbReference type="Pfam" id="PF01258">
    <property type="entry name" value="zf-dskA_traR"/>
    <property type="match status" value="1"/>
</dbReference>
<gene>
    <name evidence="6" type="ORF">SAMN02745134_00400</name>
</gene>
<dbReference type="EMBL" id="FWXH01000002">
    <property type="protein sequence ID" value="SMC17664.1"/>
    <property type="molecule type" value="Genomic_DNA"/>
</dbReference>
<dbReference type="Proteomes" id="UP000192468">
    <property type="component" value="Unassembled WGS sequence"/>
</dbReference>
<dbReference type="SUPFAM" id="SSF57716">
    <property type="entry name" value="Glucocorticoid receptor-like (DNA-binding domain)"/>
    <property type="match status" value="1"/>
</dbReference>
<dbReference type="STRING" id="1121291.SAMN02745134_00400"/>
<accession>A0A1W1X184</accession>
<keyword evidence="3" id="KW-0862">Zinc</keyword>